<dbReference type="InterPro" id="IPR029068">
    <property type="entry name" value="Glyas_Bleomycin-R_OHBP_Dase"/>
</dbReference>
<protein>
    <submittedName>
        <fullName evidence="2">VOC family protein</fullName>
    </submittedName>
</protein>
<sequence>MKLLFLYHPVENIKESTAFYRDALGFKEAWREGDHTVTFQLPDSDVRLMIEDEENDLLPGGVFLVDNVDDFYNRNIDNLDFIKSPVDIPPGRYAIYKDISGNPIRILDFTNEEKI</sequence>
<reference evidence="2 3" key="1">
    <citation type="journal article" date="2024" name="Int. J. Syst. Evol. Microbiol.">
        <title>Virgibacillus tibetensis sp. nov., isolated from salt lake on the Tibetan Plateau of China.</title>
        <authorList>
            <person name="Phurbu D."/>
            <person name="Liu Z.-X."/>
            <person name="Wang R."/>
            <person name="Zheng Y.-Y."/>
            <person name="Liu H.-C."/>
            <person name="Zhou Y.-G."/>
            <person name="Yu Y.-J."/>
            <person name="Li A.-H."/>
        </authorList>
    </citation>
    <scope>NUCLEOTIDE SEQUENCE [LARGE SCALE GENOMIC DNA]</scope>
    <source>
        <strain evidence="2 3">C22-A2</strain>
    </source>
</reference>
<dbReference type="Pfam" id="PF00903">
    <property type="entry name" value="Glyoxalase"/>
    <property type="match status" value="1"/>
</dbReference>
<comment type="caution">
    <text evidence="2">The sequence shown here is derived from an EMBL/GenBank/DDBJ whole genome shotgun (WGS) entry which is preliminary data.</text>
</comment>
<dbReference type="InterPro" id="IPR037523">
    <property type="entry name" value="VOC_core"/>
</dbReference>
<keyword evidence="3" id="KW-1185">Reference proteome</keyword>
<gene>
    <name evidence="2" type="ORF">QGM71_19970</name>
</gene>
<feature type="domain" description="VOC" evidence="1">
    <location>
        <begin position="2"/>
        <end position="109"/>
    </location>
</feature>
<dbReference type="Gene3D" id="3.10.180.10">
    <property type="entry name" value="2,3-Dihydroxybiphenyl 1,2-Dioxygenase, domain 1"/>
    <property type="match status" value="1"/>
</dbReference>
<evidence type="ECO:0000259" key="1">
    <source>
        <dbReference type="PROSITE" id="PS51819"/>
    </source>
</evidence>
<dbReference type="PROSITE" id="PS51819">
    <property type="entry name" value="VOC"/>
    <property type="match status" value="1"/>
</dbReference>
<organism evidence="2 3">
    <name type="scientific">Virgibacillus tibetensis</name>
    <dbReference type="NCBI Taxonomy" id="3042313"/>
    <lineage>
        <taxon>Bacteria</taxon>
        <taxon>Bacillati</taxon>
        <taxon>Bacillota</taxon>
        <taxon>Bacilli</taxon>
        <taxon>Bacillales</taxon>
        <taxon>Bacillaceae</taxon>
        <taxon>Virgibacillus</taxon>
    </lineage>
</organism>
<proteinExistence type="predicted"/>
<accession>A0ABU6KKR8</accession>
<evidence type="ECO:0000313" key="2">
    <source>
        <dbReference type="EMBL" id="MEC5425750.1"/>
    </source>
</evidence>
<name>A0ABU6KKR8_9BACI</name>
<dbReference type="InterPro" id="IPR004360">
    <property type="entry name" value="Glyas_Fos-R_dOase_dom"/>
</dbReference>
<dbReference type="SUPFAM" id="SSF54593">
    <property type="entry name" value="Glyoxalase/Bleomycin resistance protein/Dihydroxybiphenyl dioxygenase"/>
    <property type="match status" value="1"/>
</dbReference>
<dbReference type="Proteomes" id="UP001335737">
    <property type="component" value="Unassembled WGS sequence"/>
</dbReference>
<dbReference type="EMBL" id="JARZFX010000019">
    <property type="protein sequence ID" value="MEC5425750.1"/>
    <property type="molecule type" value="Genomic_DNA"/>
</dbReference>
<evidence type="ECO:0000313" key="3">
    <source>
        <dbReference type="Proteomes" id="UP001335737"/>
    </source>
</evidence>
<dbReference type="RefSeq" id="WP_327609284.1">
    <property type="nucleotide sequence ID" value="NZ_JARZFX010000019.1"/>
</dbReference>